<feature type="coiled-coil region" evidence="1">
    <location>
        <begin position="510"/>
        <end position="537"/>
    </location>
</feature>
<evidence type="ECO:0000256" key="1">
    <source>
        <dbReference type="SAM" id="Coils"/>
    </source>
</evidence>
<evidence type="ECO:0000313" key="4">
    <source>
        <dbReference type="EMBL" id="VEU43215.1"/>
    </source>
</evidence>
<dbReference type="PANTHER" id="PTHR13251:SF3">
    <property type="entry name" value="TRAFFICKING PROTEIN PARTICLE COMPLEX SUBUNIT 10"/>
    <property type="match status" value="1"/>
</dbReference>
<keyword evidence="5" id="KW-1185">Reference proteome</keyword>
<organism evidence="4 5">
    <name type="scientific">Pseudo-nitzschia multistriata</name>
    <dbReference type="NCBI Taxonomy" id="183589"/>
    <lineage>
        <taxon>Eukaryota</taxon>
        <taxon>Sar</taxon>
        <taxon>Stramenopiles</taxon>
        <taxon>Ochrophyta</taxon>
        <taxon>Bacillariophyta</taxon>
        <taxon>Bacillariophyceae</taxon>
        <taxon>Bacillariophycidae</taxon>
        <taxon>Bacillariales</taxon>
        <taxon>Bacillariaceae</taxon>
        <taxon>Pseudo-nitzschia</taxon>
    </lineage>
</organism>
<gene>
    <name evidence="4" type="ORF">PSNMU_V1.4_AUG-EV-PASAV3_0102640</name>
</gene>
<dbReference type="AlphaFoldDB" id="A0A448ZMG3"/>
<feature type="compositionally biased region" description="Low complexity" evidence="2">
    <location>
        <begin position="177"/>
        <end position="189"/>
    </location>
</feature>
<dbReference type="OrthoDB" id="48742at2759"/>
<name>A0A448ZMG3_9STRA</name>
<dbReference type="GO" id="GO:0005829">
    <property type="term" value="C:cytosol"/>
    <property type="evidence" value="ECO:0007669"/>
    <property type="project" value="GOC"/>
</dbReference>
<protein>
    <recommendedName>
        <fullName evidence="3">TRAPPC10/Trs130 N-terminal domain-containing protein</fullName>
    </recommendedName>
</protein>
<evidence type="ECO:0000259" key="3">
    <source>
        <dbReference type="Pfam" id="PF23036"/>
    </source>
</evidence>
<evidence type="ECO:0000256" key="2">
    <source>
        <dbReference type="SAM" id="MobiDB-lite"/>
    </source>
</evidence>
<accession>A0A448ZMG3</accession>
<dbReference type="InterPro" id="IPR056913">
    <property type="entry name" value="TRAPPC10/Trs130_N"/>
</dbReference>
<dbReference type="InterPro" id="IPR045126">
    <property type="entry name" value="TRAPPC10/Trs130"/>
</dbReference>
<dbReference type="Pfam" id="PF23036">
    <property type="entry name" value="TRAPPC10_1st"/>
    <property type="match status" value="1"/>
</dbReference>
<dbReference type="GO" id="GO:1990071">
    <property type="term" value="C:TRAPPII protein complex"/>
    <property type="evidence" value="ECO:0007669"/>
    <property type="project" value="InterPro"/>
</dbReference>
<sequence>MADKKSKDEGTPPKQKFNYTASSSLSVANSNSGAGFFSLGESNIAERAKQLKIERRATMEHAKQQIEKKERRASMQHKNNVGNGENGVHDTANESKGKNDSEKKTVNEFDSLLISNQVNEIDNVLYKSLAKGFQRFREQRRIASSSSSSVDGGGAVPSDKPKYFATVNFIDPTTKAESSSESSSSNSPKSKVKNMLQQQKGVLKKIGGSSKSISASLTVENVYENLTYIFERDYGSVLRSVQYKSVRTGETNFISKLPVRPVITRNGSTVDSTEASTPDNPNTPWGGAALTAMTPVSDPSEWHTGPFCHVYIAACENLDHYKDKIRPALRAFTTQLESTASNTTANQQGGHSADYMIVYVPVGDGRNISYQPKPATPTANKTNNNTGRMGLLGMARQRFGGGSMSEHGRNDDAISKNSIDSGDDAFFINGDPNADGDGDESCPINVLSALQHLSKTERSLYKKIVTDFPNGKVSVLSTGSLDRSPPSEEGLSIMVQEWHVFNRMLGTVVVNGFQDRIRRYTNELKRLDAQRATAATAAKNYESGGAMSSKPQKPNPYAFNLSHFFLVKESLASSYEQMQLPGEALLQYDEFRLYMPDLTDKEESKVRHARSC</sequence>
<dbReference type="GO" id="GO:0006891">
    <property type="term" value="P:intra-Golgi vesicle-mediated transport"/>
    <property type="evidence" value="ECO:0007669"/>
    <property type="project" value="TreeGrafter"/>
</dbReference>
<evidence type="ECO:0000313" key="5">
    <source>
        <dbReference type="Proteomes" id="UP000291116"/>
    </source>
</evidence>
<feature type="region of interest" description="Disordered" evidence="2">
    <location>
        <begin position="174"/>
        <end position="194"/>
    </location>
</feature>
<keyword evidence="1" id="KW-0175">Coiled coil</keyword>
<dbReference type="Proteomes" id="UP000291116">
    <property type="component" value="Unassembled WGS sequence"/>
</dbReference>
<reference evidence="4 5" key="1">
    <citation type="submission" date="2019-01" db="EMBL/GenBank/DDBJ databases">
        <authorList>
            <person name="Ferrante I. M."/>
        </authorList>
    </citation>
    <scope>NUCLEOTIDE SEQUENCE [LARGE SCALE GENOMIC DNA]</scope>
    <source>
        <strain evidence="4 5">B856</strain>
    </source>
</reference>
<feature type="compositionally biased region" description="Basic and acidic residues" evidence="2">
    <location>
        <begin position="87"/>
        <end position="103"/>
    </location>
</feature>
<dbReference type="EMBL" id="CAACVS010000531">
    <property type="protein sequence ID" value="VEU43215.1"/>
    <property type="molecule type" value="Genomic_DNA"/>
</dbReference>
<feature type="region of interest" description="Disordered" evidence="2">
    <location>
        <begin position="56"/>
        <end position="103"/>
    </location>
</feature>
<feature type="domain" description="TRAPPC10/Trs130 N-terminal" evidence="3">
    <location>
        <begin position="551"/>
        <end position="591"/>
    </location>
</feature>
<proteinExistence type="predicted"/>
<dbReference type="PANTHER" id="PTHR13251">
    <property type="entry name" value="EPILEPSY HOLOPROSENCEPHALY CANDIDATE 1/TMEM1"/>
    <property type="match status" value="1"/>
</dbReference>
<dbReference type="GO" id="GO:0034498">
    <property type="term" value="P:early endosome to Golgi transport"/>
    <property type="evidence" value="ECO:0007669"/>
    <property type="project" value="TreeGrafter"/>
</dbReference>
<feature type="compositionally biased region" description="Basic and acidic residues" evidence="2">
    <location>
        <begin position="56"/>
        <end position="73"/>
    </location>
</feature>